<accession>A0A8H4FP78</accession>
<keyword evidence="2" id="KW-0677">Repeat</keyword>
<dbReference type="Proteomes" id="UP000613401">
    <property type="component" value="Unassembled WGS sequence"/>
</dbReference>
<keyword evidence="8" id="KW-0808">Transferase</keyword>
<reference evidence="8" key="2">
    <citation type="submission" date="2020-03" db="EMBL/GenBank/DDBJ databases">
        <authorList>
            <person name="Fu F.-F."/>
            <person name="Chen J."/>
        </authorList>
    </citation>
    <scope>NUCLEOTIDE SEQUENCE</scope>
    <source>
        <strain evidence="8">Lc1</strain>
    </source>
</reference>
<keyword evidence="1 5" id="KW-0479">Metal-binding</keyword>
<dbReference type="GO" id="GO:0003712">
    <property type="term" value="F:transcription coregulator activity"/>
    <property type="evidence" value="ECO:0007669"/>
    <property type="project" value="TreeGrafter"/>
</dbReference>
<gene>
    <name evidence="8" type="ORF">GCG54_00011601</name>
</gene>
<dbReference type="SMART" id="SM00132">
    <property type="entry name" value="LIM"/>
    <property type="match status" value="2"/>
</dbReference>
<evidence type="ECO:0000256" key="5">
    <source>
        <dbReference type="PROSITE-ProRule" id="PRU00125"/>
    </source>
</evidence>
<feature type="compositionally biased region" description="Polar residues" evidence="6">
    <location>
        <begin position="111"/>
        <end position="130"/>
    </location>
</feature>
<evidence type="ECO:0000256" key="4">
    <source>
        <dbReference type="ARBA" id="ARBA00023038"/>
    </source>
</evidence>
<organism evidence="8 9">
    <name type="scientific">Colletotrichum gloeosporioides</name>
    <name type="common">Anthracnose fungus</name>
    <name type="synonym">Glomerella cingulata</name>
    <dbReference type="NCBI Taxonomy" id="474922"/>
    <lineage>
        <taxon>Eukaryota</taxon>
        <taxon>Fungi</taxon>
        <taxon>Dikarya</taxon>
        <taxon>Ascomycota</taxon>
        <taxon>Pezizomycotina</taxon>
        <taxon>Sordariomycetes</taxon>
        <taxon>Hypocreomycetidae</taxon>
        <taxon>Glomerellales</taxon>
        <taxon>Glomerellaceae</taxon>
        <taxon>Colletotrichum</taxon>
        <taxon>Colletotrichum gloeosporioides species complex</taxon>
    </lineage>
</organism>
<sequence>MAMPRESSFMPTIKCSSCAQQVEISMMGEHICGGPPPDADRRWCHKASLEPVTYIHAAMPPMPAMPERPDSLGSYGQPPPLDNKYGRMAPPTLDTSAANIPYMRQSQLTPISTSTGSISVSPKTPNSQAMGRSDDYFQPQIANDYSSNQQARRPGGYGGFDDGEEFGDQMYPNEPKKQAPSLLQRMNTIAPGPFEMGRRGGGGAPPAAKLALRPSRKQSLTPDDGFGERPLTSASNNSFMSAGSSGSNPGGIAPPRLPRKNGYGGFGPPGTTPDEFEPEPYQSRAGTFPRPSEPMEPPARTPSAPGLRPDRLSRPSNGSDHERKRSMGPDTSRPPPPRTSLLRPTTSGRDGVPPVDLASEFGASNPYHTPSASTSSASGASMFSHGRQASSQSSQSSSAQRSRRNPSDVTNFDNLMNDIESSMNAMSPTKEEMAPPPPPKQAPRDPYSGRRGPSEDLRNDPAIQSGRTRARSPLGRPDYDVRDPKDRYGQGHERQPSDLRSVSSPPRNRRPSAAPSRGNCKSCGDPIKGKSISSADGRLTGRYHKACFVCTTCREPFSSAEFYVLDDKPYCEQHYHKLNGSLCGTCGRGIEGQYLEDEDRIKYHVGCFRCGDCGMSLSNGYFEVNGRAYCEKDAWRRMQQSARRPPPGGLDVPGPGGRGGRRPSNGQSGMRPPIGLPRGQRVPPGGGLAPGGLAAPMPRMNKRMTRLGMM</sequence>
<dbReference type="GeneID" id="69018727"/>
<dbReference type="GO" id="GO:0016301">
    <property type="term" value="F:kinase activity"/>
    <property type="evidence" value="ECO:0007669"/>
    <property type="project" value="UniProtKB-KW"/>
</dbReference>
<dbReference type="Gene3D" id="2.10.110.10">
    <property type="entry name" value="Cysteine Rich Protein"/>
    <property type="match status" value="2"/>
</dbReference>
<dbReference type="EMBL" id="WVTB01000017">
    <property type="protein sequence ID" value="KAF3809402.1"/>
    <property type="molecule type" value="Genomic_DNA"/>
</dbReference>
<evidence type="ECO:0000256" key="2">
    <source>
        <dbReference type="ARBA" id="ARBA00022737"/>
    </source>
</evidence>
<feature type="compositionally biased region" description="Low complexity" evidence="6">
    <location>
        <begin position="500"/>
        <end position="517"/>
    </location>
</feature>
<dbReference type="SUPFAM" id="SSF57716">
    <property type="entry name" value="Glucocorticoid receptor-like (DNA-binding domain)"/>
    <property type="match status" value="1"/>
</dbReference>
<protein>
    <submittedName>
        <fullName evidence="8">LIM domain kinase 1</fullName>
    </submittedName>
</protein>
<dbReference type="AlphaFoldDB" id="A0A8H4FP78"/>
<dbReference type="PROSITE" id="PS00478">
    <property type="entry name" value="LIM_DOMAIN_1"/>
    <property type="match status" value="1"/>
</dbReference>
<feature type="compositionally biased region" description="Polar residues" evidence="6">
    <location>
        <begin position="232"/>
        <end position="247"/>
    </location>
</feature>
<feature type="domain" description="LIM zinc-binding" evidence="7">
    <location>
        <begin position="518"/>
        <end position="581"/>
    </location>
</feature>
<evidence type="ECO:0000259" key="7">
    <source>
        <dbReference type="PROSITE" id="PS50023"/>
    </source>
</evidence>
<dbReference type="GO" id="GO:0030695">
    <property type="term" value="F:GTPase regulator activity"/>
    <property type="evidence" value="ECO:0007669"/>
    <property type="project" value="UniProtKB-ARBA"/>
</dbReference>
<evidence type="ECO:0000256" key="3">
    <source>
        <dbReference type="ARBA" id="ARBA00022833"/>
    </source>
</evidence>
<dbReference type="PROSITE" id="PS50023">
    <property type="entry name" value="LIM_DOMAIN_2"/>
    <property type="match status" value="2"/>
</dbReference>
<feature type="region of interest" description="Disordered" evidence="6">
    <location>
        <begin position="147"/>
        <end position="525"/>
    </location>
</feature>
<feature type="region of interest" description="Disordered" evidence="6">
    <location>
        <begin position="638"/>
        <end position="699"/>
    </location>
</feature>
<feature type="domain" description="LIM zinc-binding" evidence="7">
    <location>
        <begin position="582"/>
        <end position="640"/>
    </location>
</feature>
<dbReference type="RefSeq" id="XP_045268561.1">
    <property type="nucleotide sequence ID" value="XM_045411503.1"/>
</dbReference>
<keyword evidence="9" id="KW-1185">Reference proteome</keyword>
<dbReference type="InterPro" id="IPR001781">
    <property type="entry name" value="Znf_LIM"/>
</dbReference>
<keyword evidence="4 5" id="KW-0440">LIM domain</keyword>
<dbReference type="FunFam" id="2.10.110.10:FF:000105">
    <property type="entry name" value="Similar to LIM domain-containing protein"/>
    <property type="match status" value="1"/>
</dbReference>
<feature type="compositionally biased region" description="Polar residues" evidence="6">
    <location>
        <begin position="407"/>
        <end position="427"/>
    </location>
</feature>
<dbReference type="CDD" id="cd09397">
    <property type="entry name" value="LIM1_UF1"/>
    <property type="match status" value="1"/>
</dbReference>
<evidence type="ECO:0000313" key="8">
    <source>
        <dbReference type="EMBL" id="KAF3809402.1"/>
    </source>
</evidence>
<feature type="region of interest" description="Disordered" evidence="6">
    <location>
        <begin position="111"/>
        <end position="131"/>
    </location>
</feature>
<dbReference type="CDD" id="cd08368">
    <property type="entry name" value="LIM"/>
    <property type="match status" value="1"/>
</dbReference>
<dbReference type="GO" id="GO:0046872">
    <property type="term" value="F:metal ion binding"/>
    <property type="evidence" value="ECO:0007669"/>
    <property type="project" value="UniProtKB-KW"/>
</dbReference>
<feature type="compositionally biased region" description="Basic and acidic residues" evidence="6">
    <location>
        <begin position="477"/>
        <end position="497"/>
    </location>
</feature>
<dbReference type="PANTHER" id="PTHR24205">
    <property type="entry name" value="FOUR AND A HALF LIM DOMAINS PROTEIN"/>
    <property type="match status" value="1"/>
</dbReference>
<dbReference type="Pfam" id="PF00412">
    <property type="entry name" value="LIM"/>
    <property type="match status" value="2"/>
</dbReference>
<keyword evidence="3 5" id="KW-0862">Zinc</keyword>
<evidence type="ECO:0000313" key="9">
    <source>
        <dbReference type="Proteomes" id="UP000613401"/>
    </source>
</evidence>
<evidence type="ECO:0000256" key="6">
    <source>
        <dbReference type="SAM" id="MobiDB-lite"/>
    </source>
</evidence>
<proteinExistence type="predicted"/>
<dbReference type="PANTHER" id="PTHR24205:SF16">
    <property type="entry name" value="GH01042P-RELATED"/>
    <property type="match status" value="1"/>
</dbReference>
<comment type="caution">
    <text evidence="8">The sequence shown here is derived from an EMBL/GenBank/DDBJ whole genome shotgun (WGS) entry which is preliminary data.</text>
</comment>
<dbReference type="GO" id="GO:0005634">
    <property type="term" value="C:nucleus"/>
    <property type="evidence" value="ECO:0007669"/>
    <property type="project" value="TreeGrafter"/>
</dbReference>
<keyword evidence="8" id="KW-0418">Kinase</keyword>
<evidence type="ECO:0000256" key="1">
    <source>
        <dbReference type="ARBA" id="ARBA00022723"/>
    </source>
</evidence>
<feature type="compositionally biased region" description="Pro residues" evidence="6">
    <location>
        <begin position="291"/>
        <end position="300"/>
    </location>
</feature>
<feature type="compositionally biased region" description="Low complexity" evidence="6">
    <location>
        <begin position="371"/>
        <end position="400"/>
    </location>
</feature>
<feature type="compositionally biased region" description="Basic and acidic residues" evidence="6">
    <location>
        <begin position="308"/>
        <end position="327"/>
    </location>
</feature>
<reference evidence="8" key="1">
    <citation type="journal article" date="2020" name="Phytopathology">
        <title>Genome sequence and comparative analysis of Colletotrichum gloeosporioides isolated from Liriodendron leaves.</title>
        <authorList>
            <person name="Fu F.F."/>
            <person name="Hao Z."/>
            <person name="Wang P."/>
            <person name="Lu Y."/>
            <person name="Xue L.J."/>
            <person name="Wei G."/>
            <person name="Tian Y."/>
            <person name="Baishi H."/>
            <person name="Xu H."/>
            <person name="Shi J."/>
            <person name="Cheng T."/>
            <person name="Wang G."/>
            <person name="Yi Y."/>
            <person name="Chen J."/>
        </authorList>
    </citation>
    <scope>NUCLEOTIDE SEQUENCE</scope>
    <source>
        <strain evidence="8">Lc1</strain>
    </source>
</reference>
<name>A0A8H4FP78_COLGL</name>